<reference evidence="5" key="2">
    <citation type="submission" date="2010-01" db="EMBL/GenBank/DDBJ databases">
        <title>The complete genome of Conexibacter woesei DSM 14684.</title>
        <authorList>
            <consortium name="US DOE Joint Genome Institute (JGI-PGF)"/>
            <person name="Lucas S."/>
            <person name="Copeland A."/>
            <person name="Lapidus A."/>
            <person name="Glavina del Rio T."/>
            <person name="Dalin E."/>
            <person name="Tice H."/>
            <person name="Bruce D."/>
            <person name="Goodwin L."/>
            <person name="Pitluck S."/>
            <person name="Kyrpides N."/>
            <person name="Mavromatis K."/>
            <person name="Ivanova N."/>
            <person name="Mikhailova N."/>
            <person name="Chertkov O."/>
            <person name="Brettin T."/>
            <person name="Detter J.C."/>
            <person name="Han C."/>
            <person name="Larimer F."/>
            <person name="Land M."/>
            <person name="Hauser L."/>
            <person name="Markowitz V."/>
            <person name="Cheng J.-F."/>
            <person name="Hugenholtz P."/>
            <person name="Woyke T."/>
            <person name="Wu D."/>
            <person name="Pukall R."/>
            <person name="Steenblock K."/>
            <person name="Schneider S."/>
            <person name="Klenk H.-P."/>
            <person name="Eisen J.A."/>
        </authorList>
    </citation>
    <scope>NUCLEOTIDE SEQUENCE [LARGE SCALE GENOMIC DNA]</scope>
    <source>
        <strain evidence="5">DSM 14684 / CIP 108061 / JCM 11494 / NBRC 100937 / ID131577</strain>
    </source>
</reference>
<dbReference type="PANTHER" id="PTHR33371:SF4">
    <property type="entry name" value="INTERMEMBRANE PHOSPHOLIPID TRANSPORT SYSTEM BINDING PROTEIN MLAD"/>
    <property type="match status" value="1"/>
</dbReference>
<dbReference type="OrthoDB" id="5242071at2"/>
<feature type="compositionally biased region" description="Low complexity" evidence="1">
    <location>
        <begin position="526"/>
        <end position="541"/>
    </location>
</feature>
<dbReference type="KEGG" id="cwo:Cwoe_1625"/>
<feature type="transmembrane region" description="Helical" evidence="2">
    <location>
        <begin position="21"/>
        <end position="41"/>
    </location>
</feature>
<dbReference type="STRING" id="469383.Cwoe_1625"/>
<keyword evidence="2" id="KW-0472">Membrane</keyword>
<keyword evidence="5" id="KW-1185">Reference proteome</keyword>
<dbReference type="EMBL" id="CP001854">
    <property type="protein sequence ID" value="ADB50053.1"/>
    <property type="molecule type" value="Genomic_DNA"/>
</dbReference>
<proteinExistence type="predicted"/>
<name>D3F0X7_CONWI</name>
<accession>D3F0X7</accession>
<dbReference type="PANTHER" id="PTHR33371">
    <property type="entry name" value="INTERMEMBRANE PHOSPHOLIPID TRANSPORT SYSTEM BINDING PROTEIN MLAD-RELATED"/>
    <property type="match status" value="1"/>
</dbReference>
<evidence type="ECO:0000256" key="1">
    <source>
        <dbReference type="SAM" id="MobiDB-lite"/>
    </source>
</evidence>
<organism evidence="4 5">
    <name type="scientific">Conexibacter woesei (strain DSM 14684 / CCUG 47730 / CIP 108061 / JCM 11494 / NBRC 100937 / ID131577)</name>
    <dbReference type="NCBI Taxonomy" id="469383"/>
    <lineage>
        <taxon>Bacteria</taxon>
        <taxon>Bacillati</taxon>
        <taxon>Actinomycetota</taxon>
        <taxon>Thermoleophilia</taxon>
        <taxon>Solirubrobacterales</taxon>
        <taxon>Conexibacteraceae</taxon>
        <taxon>Conexibacter</taxon>
    </lineage>
</organism>
<protein>
    <submittedName>
        <fullName evidence="4">Mammalian cell entry related domain protein</fullName>
    </submittedName>
</protein>
<gene>
    <name evidence="4" type="ordered locus">Cwoe_1625</name>
</gene>
<feature type="domain" description="Mce/MlaD" evidence="3">
    <location>
        <begin position="50"/>
        <end position="129"/>
    </location>
</feature>
<dbReference type="RefSeq" id="WP_012933104.1">
    <property type="nucleotide sequence ID" value="NC_013739.1"/>
</dbReference>
<evidence type="ECO:0000313" key="4">
    <source>
        <dbReference type="EMBL" id="ADB50053.1"/>
    </source>
</evidence>
<sequence precursor="true">MSPPKKRDSRAVPPTKRKHWSRFRVGLIAIVVLIIPVYLAFTKDIPFTSGYRVTAVFESANNLRAGSPVRIAGVNVGRVKSVARYKDTNLSQVEMEISEDGLPIHEDATLKIRPRIFLEGNFFVDLRPGTPGSPDVPDGGTIGVTQTSTPVQLDQLLTALQSDSREDLQHVLEEYGAALNSKPTPEQDAELPESVRGLTGAQGLNNAAAPGARALRNATIVNDAIRGEKPGDLAKTIASVARLSRTLESREGQLQDLIVNFNLTASAFANQSGALSETIRLLGPTLATARSALRSVDAALPSTRAWAREILPGVRETAATVNASFPWIEQTRALLGPDELQGLMAELTPATKDLARLTNASIRLLPEIDDFSQCFAKVILPTGNVGLEDGALTNRRSDGSIVESYKEFWYGLVGLTSAGQGFDGNGAYLRATAAGGQWNVAPGISRYAAGGTVEKTLTGLATQRPLGTRPLYSARSPAIKTDVPCRSNPVPDLNGPQAGPGAAPRSIQVPTPPPVERRVETPTTPPARTAASDDTSARTASVGSELLSRLSPLANGGGR</sequence>
<evidence type="ECO:0000256" key="2">
    <source>
        <dbReference type="SAM" id="Phobius"/>
    </source>
</evidence>
<dbReference type="Proteomes" id="UP000008229">
    <property type="component" value="Chromosome"/>
</dbReference>
<reference evidence="4 5" key="1">
    <citation type="journal article" date="2010" name="Stand. Genomic Sci.">
        <title>Complete genome sequence of Conexibacter woesei type strain (ID131577).</title>
        <authorList>
            <person name="Pukall R."/>
            <person name="Lapidus A."/>
            <person name="Glavina Del Rio T."/>
            <person name="Copeland A."/>
            <person name="Tice H."/>
            <person name="Cheng J.-F."/>
            <person name="Lucas S."/>
            <person name="Chen F."/>
            <person name="Nolan M."/>
            <person name="Bruce D."/>
            <person name="Goodwin L."/>
            <person name="Pitluck S."/>
            <person name="Mavromatis K."/>
            <person name="Ivanova N."/>
            <person name="Ovchinnikova G."/>
            <person name="Pati A."/>
            <person name="Chen A."/>
            <person name="Palaniappan K."/>
            <person name="Land M."/>
            <person name="Hauser L."/>
            <person name="Chang Y.-J."/>
            <person name="Jeffries C.D."/>
            <person name="Chain P."/>
            <person name="Meincke L."/>
            <person name="Sims D."/>
            <person name="Brettin T."/>
            <person name="Detter J.C."/>
            <person name="Rohde M."/>
            <person name="Goeker M."/>
            <person name="Bristow J."/>
            <person name="Eisen J.A."/>
            <person name="Markowitz V."/>
            <person name="Kyrpides N.C."/>
            <person name="Klenk H.-P."/>
            <person name="Hugenholtz P."/>
        </authorList>
    </citation>
    <scope>NUCLEOTIDE SEQUENCE [LARGE SCALE GENOMIC DNA]</scope>
    <source>
        <strain evidence="5">DSM 14684 / CIP 108061 / JCM 11494 / NBRC 100937 / ID131577</strain>
    </source>
</reference>
<keyword evidence="2" id="KW-0812">Transmembrane</keyword>
<dbReference type="AlphaFoldDB" id="D3F0X7"/>
<evidence type="ECO:0000313" key="5">
    <source>
        <dbReference type="Proteomes" id="UP000008229"/>
    </source>
</evidence>
<dbReference type="eggNOG" id="COG1463">
    <property type="taxonomic scope" value="Bacteria"/>
</dbReference>
<evidence type="ECO:0000259" key="3">
    <source>
        <dbReference type="Pfam" id="PF02470"/>
    </source>
</evidence>
<dbReference type="InterPro" id="IPR003399">
    <property type="entry name" value="Mce/MlaD"/>
</dbReference>
<dbReference type="InterPro" id="IPR052336">
    <property type="entry name" value="MlaD_Phospholipid_Transporter"/>
</dbReference>
<dbReference type="Pfam" id="PF02470">
    <property type="entry name" value="MlaD"/>
    <property type="match status" value="1"/>
</dbReference>
<feature type="region of interest" description="Disordered" evidence="1">
    <location>
        <begin position="477"/>
        <end position="559"/>
    </location>
</feature>
<dbReference type="HOGENOM" id="CLU_487217_0_0_11"/>
<keyword evidence="2" id="KW-1133">Transmembrane helix</keyword>